<organism evidence="3 4">
    <name type="scientific">Phakopsora pachyrhizi</name>
    <name type="common">Asian soybean rust disease fungus</name>
    <dbReference type="NCBI Taxonomy" id="170000"/>
    <lineage>
        <taxon>Eukaryota</taxon>
        <taxon>Fungi</taxon>
        <taxon>Dikarya</taxon>
        <taxon>Basidiomycota</taxon>
        <taxon>Pucciniomycotina</taxon>
        <taxon>Pucciniomycetes</taxon>
        <taxon>Pucciniales</taxon>
        <taxon>Phakopsoraceae</taxon>
        <taxon>Phakopsora</taxon>
    </lineage>
</organism>
<comment type="caution">
    <text evidence="3">The sequence shown here is derived from an EMBL/GenBank/DDBJ whole genome shotgun (WGS) entry which is preliminary data.</text>
</comment>
<dbReference type="AlphaFoldDB" id="A0AAV0BQP8"/>
<accession>A0AAV0BQP8</accession>
<feature type="coiled-coil region" evidence="1">
    <location>
        <begin position="58"/>
        <end position="92"/>
    </location>
</feature>
<evidence type="ECO:0000256" key="1">
    <source>
        <dbReference type="SAM" id="Coils"/>
    </source>
</evidence>
<dbReference type="EMBL" id="CALTRL010006036">
    <property type="protein sequence ID" value="CAH7688999.1"/>
    <property type="molecule type" value="Genomic_DNA"/>
</dbReference>
<evidence type="ECO:0000256" key="2">
    <source>
        <dbReference type="SAM" id="MobiDB-lite"/>
    </source>
</evidence>
<sequence length="211" mass="24253">MLKHSKKEQDQDQRSNVGVKTSGVKPTDQKMTLYQSPFLKDSFSEYATSSIKKYISMFEDLRKEHEKASKLKQKAAERLKVLRSFKKEAEDELFDLLNRKTSMSRITSVAGSPFPTRIPSVCSSIKPRTIHKELMKYIPQHLQIGVEKIDNPPKDGDCGGISIAEFIRKHLSAELKKDKKMYEMIEGRNIDEEIRNTQAGKSILRWVFISS</sequence>
<name>A0AAV0BQP8_PHAPC</name>
<keyword evidence="4" id="KW-1185">Reference proteome</keyword>
<proteinExistence type="predicted"/>
<keyword evidence="1" id="KW-0175">Coiled coil</keyword>
<gene>
    <name evidence="3" type="ORF">PPACK8108_LOCUS24051</name>
</gene>
<protein>
    <submittedName>
        <fullName evidence="3">Uncharacterized protein</fullName>
    </submittedName>
</protein>
<reference evidence="3" key="1">
    <citation type="submission" date="2022-06" db="EMBL/GenBank/DDBJ databases">
        <authorList>
            <consortium name="SYNGENTA / RWTH Aachen University"/>
        </authorList>
    </citation>
    <scope>NUCLEOTIDE SEQUENCE</scope>
</reference>
<evidence type="ECO:0000313" key="4">
    <source>
        <dbReference type="Proteomes" id="UP001153365"/>
    </source>
</evidence>
<feature type="region of interest" description="Disordered" evidence="2">
    <location>
        <begin position="1"/>
        <end position="28"/>
    </location>
</feature>
<dbReference type="Proteomes" id="UP001153365">
    <property type="component" value="Unassembled WGS sequence"/>
</dbReference>
<evidence type="ECO:0000313" key="3">
    <source>
        <dbReference type="EMBL" id="CAH7688999.1"/>
    </source>
</evidence>